<accession>A0A0N4WKD0</accession>
<evidence type="ECO:0000313" key="2">
    <source>
        <dbReference type="Proteomes" id="UP000268014"/>
    </source>
</evidence>
<organism evidence="3">
    <name type="scientific">Haemonchus placei</name>
    <name type="common">Barber's pole worm</name>
    <dbReference type="NCBI Taxonomy" id="6290"/>
    <lineage>
        <taxon>Eukaryota</taxon>
        <taxon>Metazoa</taxon>
        <taxon>Ecdysozoa</taxon>
        <taxon>Nematoda</taxon>
        <taxon>Chromadorea</taxon>
        <taxon>Rhabditida</taxon>
        <taxon>Rhabditina</taxon>
        <taxon>Rhabditomorpha</taxon>
        <taxon>Strongyloidea</taxon>
        <taxon>Trichostrongylidae</taxon>
        <taxon>Haemonchus</taxon>
    </lineage>
</organism>
<dbReference type="Proteomes" id="UP000268014">
    <property type="component" value="Unassembled WGS sequence"/>
</dbReference>
<dbReference type="EMBL" id="UZAF01017592">
    <property type="protein sequence ID" value="VDO43106.1"/>
    <property type="molecule type" value="Genomic_DNA"/>
</dbReference>
<dbReference type="OrthoDB" id="410104at2759"/>
<reference evidence="1 2" key="2">
    <citation type="submission" date="2018-11" db="EMBL/GenBank/DDBJ databases">
        <authorList>
            <consortium name="Pathogen Informatics"/>
        </authorList>
    </citation>
    <scope>NUCLEOTIDE SEQUENCE [LARGE SCALE GENOMIC DNA]</scope>
    <source>
        <strain evidence="1 2">MHpl1</strain>
    </source>
</reference>
<gene>
    <name evidence="1" type="ORF">HPLM_LOCUS11523</name>
</gene>
<name>A0A0N4WKD0_HAEPC</name>
<reference evidence="3" key="1">
    <citation type="submission" date="2017-02" db="UniProtKB">
        <authorList>
            <consortium name="WormBaseParasite"/>
        </authorList>
    </citation>
    <scope>IDENTIFICATION</scope>
</reference>
<dbReference type="WBParaSite" id="HPLM_0001153101-mRNA-1">
    <property type="protein sequence ID" value="HPLM_0001153101-mRNA-1"/>
    <property type="gene ID" value="HPLM_0001153101"/>
</dbReference>
<dbReference type="AlphaFoldDB" id="A0A0N4WKD0"/>
<proteinExistence type="predicted"/>
<sequence length="133" mass="15466">MDEAAEAGKSIRKARRSFANYKTKMTSLRRPDETVENEKMMMLLHLEGQSRRSATTSTRISSTATSTCRSIEVSREYKMPFCLTFMHLKKVFDTVETEAVIEALGNHCIPTQYIRMLRELYNNFNQDLAHHQR</sequence>
<keyword evidence="2" id="KW-1185">Reference proteome</keyword>
<evidence type="ECO:0000313" key="1">
    <source>
        <dbReference type="EMBL" id="VDO43106.1"/>
    </source>
</evidence>
<protein>
    <submittedName>
        <fullName evidence="3">Reverse transcriptase domain-containing protein</fullName>
    </submittedName>
</protein>
<evidence type="ECO:0000313" key="3">
    <source>
        <dbReference type="WBParaSite" id="HPLM_0001153101-mRNA-1"/>
    </source>
</evidence>